<evidence type="ECO:0000313" key="14">
    <source>
        <dbReference type="EMBL" id="KAJ8496794.1"/>
    </source>
</evidence>
<sequence>MHGGHPQHGERDNRLPLRYALFTLLTSSRQLLLGTGTLHNIIDFLLNHCGRDVSAYGAADGGTKSILEYLHANNFVEAFNALKTESGIDYTPDPKAKYAGLLEKKWTSVIRLQKKIMDLENRNAALQEELSLSPAKRAALQTDWVPRAPAAYVLKGHRGQILKVAFHPTFNLIASASEDATVKIWDWETGEFERTLKGHTRGVNDLAFDSKGNLLVTCSSDLFIKIWDVQNEWKNTKTFAGHDHTISSVRFMPGDQQIVSASRDQTIRIFDVASTHLVRTITGHTDWVRCVDPSDDGRLIASCSNDQTARIIDPLSGETKAELRGHQHTVEVVVFAPIVAYAAIRELAGIPQTDRSNRPGAYVATGARDMTIKLWDTQTGQMLRTLQGHDNWVRALVFHPSGKFLLSACDDKTIRVWELSTGRCVKKVDAHGHFINCMAWGPQAATDPTKTNGAAGSGKAEPEKFVNVVATGSVDQTIKIWLP</sequence>
<comment type="similarity">
    <text evidence="11">Belongs to the WD repeat LIS1/nudF family.</text>
</comment>
<dbReference type="PROSITE" id="PS50082">
    <property type="entry name" value="WD_REPEATS_2"/>
    <property type="match status" value="6"/>
</dbReference>
<dbReference type="InterPro" id="IPR019775">
    <property type="entry name" value="WD40_repeat_CS"/>
</dbReference>
<dbReference type="InterPro" id="IPR015943">
    <property type="entry name" value="WD40/YVTN_repeat-like_dom_sf"/>
</dbReference>
<evidence type="ECO:0000256" key="7">
    <source>
        <dbReference type="ARBA" id="ARBA00022776"/>
    </source>
</evidence>
<evidence type="ECO:0000256" key="11">
    <source>
        <dbReference type="HAMAP-Rule" id="MF_03141"/>
    </source>
</evidence>
<keyword evidence="4 11" id="KW-0132">Cell division</keyword>
<dbReference type="Gene3D" id="2.130.10.10">
    <property type="entry name" value="YVTN repeat-like/Quinoprotein amine dehydrogenase"/>
    <property type="match status" value="1"/>
</dbReference>
<dbReference type="Pfam" id="PF24951">
    <property type="entry name" value="LisH_PAC1"/>
    <property type="match status" value="1"/>
</dbReference>
<comment type="function">
    <text evidence="11">Positively regulates the activity of the minus-end directed microtubule motor protein dynein. May enhance dynein-mediated microtubule sliding by targeting dynein to the microtubule plus end. Required for nuclear migration during vegetative growth as well as development. Required for retrograde early endosome (EE) transport from the hyphal tip. Required for localization of dynein to the mitotic spindle poles. Recruits additional proteins to the dynein complex at SPBs.</text>
</comment>
<feature type="repeat" description="WD" evidence="12">
    <location>
        <begin position="154"/>
        <end position="195"/>
    </location>
</feature>
<dbReference type="SMART" id="SM00320">
    <property type="entry name" value="WD40"/>
    <property type="match status" value="7"/>
</dbReference>
<dbReference type="GO" id="GO:0005737">
    <property type="term" value="C:cytoplasm"/>
    <property type="evidence" value="ECO:0007669"/>
    <property type="project" value="UniProtKB-UniRule"/>
</dbReference>
<keyword evidence="1 11" id="KW-0813">Transport</keyword>
<feature type="repeat" description="WD" evidence="12">
    <location>
        <begin position="386"/>
        <end position="427"/>
    </location>
</feature>
<dbReference type="InterPro" id="IPR036322">
    <property type="entry name" value="WD40_repeat_dom_sf"/>
</dbReference>
<dbReference type="Gene3D" id="1.20.960.30">
    <property type="match status" value="1"/>
</dbReference>
<evidence type="ECO:0000256" key="2">
    <source>
        <dbReference type="ARBA" id="ARBA00022490"/>
    </source>
</evidence>
<dbReference type="InterPro" id="IPR001680">
    <property type="entry name" value="WD40_rpt"/>
</dbReference>
<dbReference type="CDD" id="cd00200">
    <property type="entry name" value="WD40"/>
    <property type="match status" value="1"/>
</dbReference>
<dbReference type="FunFam" id="1.20.960.30:FF:000002">
    <property type="entry name" value="Platelet-activating factor acetylhydrolase ib"/>
    <property type="match status" value="1"/>
</dbReference>
<evidence type="ECO:0000256" key="8">
    <source>
        <dbReference type="ARBA" id="ARBA00023054"/>
    </source>
</evidence>
<dbReference type="GO" id="GO:0051301">
    <property type="term" value="P:cell division"/>
    <property type="evidence" value="ECO:0007669"/>
    <property type="project" value="UniProtKB-KW"/>
</dbReference>
<evidence type="ECO:0000256" key="12">
    <source>
        <dbReference type="PROSITE-ProRule" id="PRU00221"/>
    </source>
</evidence>
<keyword evidence="5 11" id="KW-0493">Microtubule</keyword>
<dbReference type="PROSITE" id="PS50294">
    <property type="entry name" value="WD_REPEATS_REGION"/>
    <property type="match status" value="4"/>
</dbReference>
<keyword evidence="6" id="KW-0677">Repeat</keyword>
<dbReference type="GO" id="GO:0005875">
    <property type="term" value="C:microtubule associated complex"/>
    <property type="evidence" value="ECO:0007669"/>
    <property type="project" value="UniProtKB-UniRule"/>
</dbReference>
<name>A0AAD7U4R0_9APHY</name>
<protein>
    <recommendedName>
        <fullName evidence="11">Nuclear distribution protein PAC1</fullName>
    </recommendedName>
    <alternativeName>
        <fullName evidence="11">Lissencephaly-1 homolog</fullName>
        <shortName evidence="11">LIS-1</shortName>
    </alternativeName>
    <alternativeName>
        <fullName evidence="11">nudF homolog</fullName>
    </alternativeName>
</protein>
<dbReference type="EMBL" id="JAPEVG010000011">
    <property type="protein sequence ID" value="KAJ8496794.1"/>
    <property type="molecule type" value="Genomic_DNA"/>
</dbReference>
<evidence type="ECO:0000256" key="10">
    <source>
        <dbReference type="ARBA" id="ARBA00023306"/>
    </source>
</evidence>
<dbReference type="HAMAP" id="MF_03141">
    <property type="entry name" value="lis1"/>
    <property type="match status" value="1"/>
</dbReference>
<dbReference type="PROSITE" id="PS00678">
    <property type="entry name" value="WD_REPEATS_1"/>
    <property type="match status" value="3"/>
</dbReference>
<comment type="subcellular location">
    <subcellularLocation>
        <location evidence="11">Cytoplasm</location>
        <location evidence="11">Cytoskeleton</location>
    </subcellularLocation>
    <subcellularLocation>
        <location evidence="11">Cytoplasm</location>
        <location evidence="11">Cytoskeleton</location>
        <location evidence="11">Spindle pole</location>
    </subcellularLocation>
    <text evidence="11">Localizes to the plus ends of microtubules at the hyphal tip and the mitotic spindle poles.</text>
</comment>
<keyword evidence="10 11" id="KW-0131">Cell cycle</keyword>
<dbReference type="PANTHER" id="PTHR19848:SF8">
    <property type="entry name" value="F-BOX AND WD REPEAT DOMAIN CONTAINING 7"/>
    <property type="match status" value="1"/>
</dbReference>
<evidence type="ECO:0000256" key="3">
    <source>
        <dbReference type="ARBA" id="ARBA00022574"/>
    </source>
</evidence>
<evidence type="ECO:0000256" key="5">
    <source>
        <dbReference type="ARBA" id="ARBA00022701"/>
    </source>
</evidence>
<comment type="caution">
    <text evidence="14">The sequence shown here is derived from an EMBL/GenBank/DDBJ whole genome shotgun (WGS) entry which is preliminary data.</text>
</comment>
<gene>
    <name evidence="11" type="primary">PAC1</name>
    <name evidence="11" type="synonym">LIS1</name>
    <name evidence="14" type="ORF">ONZ51_g899</name>
</gene>
<evidence type="ECO:0000256" key="4">
    <source>
        <dbReference type="ARBA" id="ARBA00022618"/>
    </source>
</evidence>
<keyword evidence="7 11" id="KW-0498">Mitosis</keyword>
<feature type="repeat" description="WD" evidence="12">
    <location>
        <begin position="281"/>
        <end position="322"/>
    </location>
</feature>
<dbReference type="GO" id="GO:0051012">
    <property type="term" value="P:microtubule sliding"/>
    <property type="evidence" value="ECO:0007669"/>
    <property type="project" value="UniProtKB-UniRule"/>
</dbReference>
<dbReference type="GO" id="GO:0070840">
    <property type="term" value="F:dynein complex binding"/>
    <property type="evidence" value="ECO:0007669"/>
    <property type="project" value="UniProtKB-UniRule"/>
</dbReference>
<feature type="repeat" description="WD" evidence="12">
    <location>
        <begin position="196"/>
        <end position="231"/>
    </location>
</feature>
<dbReference type="PIRSF" id="PIRSF037647">
    <property type="entry name" value="Dynein_regulator_Lis1"/>
    <property type="match status" value="1"/>
</dbReference>
<keyword evidence="2 11" id="KW-0963">Cytoplasm</keyword>
<dbReference type="SUPFAM" id="SSF50978">
    <property type="entry name" value="WD40 repeat-like"/>
    <property type="match status" value="1"/>
</dbReference>
<dbReference type="GO" id="GO:0000132">
    <property type="term" value="P:establishment of mitotic spindle orientation"/>
    <property type="evidence" value="ECO:0007669"/>
    <property type="project" value="UniProtKB-UniRule"/>
</dbReference>
<dbReference type="InterPro" id="IPR006594">
    <property type="entry name" value="LisH"/>
</dbReference>
<accession>A0AAD7U4R0</accession>
<dbReference type="SUPFAM" id="SSF109925">
    <property type="entry name" value="Lissencephaly-1 protein (Lis-1, PAF-AH alpha) N-terminal domain"/>
    <property type="match status" value="1"/>
</dbReference>
<dbReference type="GO" id="GO:0023052">
    <property type="term" value="P:signaling"/>
    <property type="evidence" value="ECO:0007669"/>
    <property type="project" value="UniProtKB-ARBA"/>
</dbReference>
<dbReference type="GO" id="GO:0000922">
    <property type="term" value="C:spindle pole"/>
    <property type="evidence" value="ECO:0007669"/>
    <property type="project" value="UniProtKB-SubCell"/>
</dbReference>
<dbReference type="InterPro" id="IPR056795">
    <property type="entry name" value="PAC1-like_LisH-like_dom"/>
</dbReference>
<comment type="domain">
    <text evidence="11">Dimerization mediated by the LisH domain may be required to activate dynein.</text>
</comment>
<comment type="subunit">
    <text evidence="11">Self-associates. Interacts with NDL1 and dynein.</text>
</comment>
<dbReference type="PANTHER" id="PTHR19848">
    <property type="entry name" value="WD40 REPEAT PROTEIN"/>
    <property type="match status" value="1"/>
</dbReference>
<dbReference type="InterPro" id="IPR020472">
    <property type="entry name" value="WD40_PAC1"/>
</dbReference>
<evidence type="ECO:0000256" key="9">
    <source>
        <dbReference type="ARBA" id="ARBA00023212"/>
    </source>
</evidence>
<proteinExistence type="inferred from homology"/>
<dbReference type="PRINTS" id="PR00320">
    <property type="entry name" value="GPROTEINBRPT"/>
</dbReference>
<reference evidence="14" key="1">
    <citation type="submission" date="2022-11" db="EMBL/GenBank/DDBJ databases">
        <title>Genome Sequence of Cubamyces cubensis.</title>
        <authorList>
            <person name="Buettner E."/>
        </authorList>
    </citation>
    <scope>NUCLEOTIDE SEQUENCE</scope>
    <source>
        <strain evidence="14">MPL-01</strain>
    </source>
</reference>
<dbReference type="Pfam" id="PF00400">
    <property type="entry name" value="WD40"/>
    <property type="match status" value="7"/>
</dbReference>
<dbReference type="FunFam" id="2.130.10.10:FF:000342">
    <property type="entry name" value="Nuclear distribution protein PAC1"/>
    <property type="match status" value="1"/>
</dbReference>
<keyword evidence="9 11" id="KW-0206">Cytoskeleton</keyword>
<organism evidence="14 15">
    <name type="scientific">Trametes cubensis</name>
    <dbReference type="NCBI Taxonomy" id="1111947"/>
    <lineage>
        <taxon>Eukaryota</taxon>
        <taxon>Fungi</taxon>
        <taxon>Dikarya</taxon>
        <taxon>Basidiomycota</taxon>
        <taxon>Agaricomycotina</taxon>
        <taxon>Agaricomycetes</taxon>
        <taxon>Polyporales</taxon>
        <taxon>Polyporaceae</taxon>
        <taxon>Trametes</taxon>
    </lineage>
</organism>
<dbReference type="InterPro" id="IPR037190">
    <property type="entry name" value="LIS1_N"/>
</dbReference>
<evidence type="ECO:0000313" key="15">
    <source>
        <dbReference type="Proteomes" id="UP001215151"/>
    </source>
</evidence>
<dbReference type="PROSITE" id="PS50896">
    <property type="entry name" value="LISH"/>
    <property type="match status" value="1"/>
</dbReference>
<feature type="repeat" description="WD" evidence="12">
    <location>
        <begin position="360"/>
        <end position="385"/>
    </location>
</feature>
<feature type="repeat" description="WD" evidence="12">
    <location>
        <begin position="239"/>
        <end position="280"/>
    </location>
</feature>
<dbReference type="InterPro" id="IPR017252">
    <property type="entry name" value="Dynein_regulator_LIS1"/>
</dbReference>
<evidence type="ECO:0000256" key="1">
    <source>
        <dbReference type="ARBA" id="ARBA00022448"/>
    </source>
</evidence>
<keyword evidence="8 11" id="KW-0175">Coiled coil</keyword>
<keyword evidence="15" id="KW-1185">Reference proteome</keyword>
<feature type="domain" description="PAC1-like LisH-like dimerisation" evidence="13">
    <location>
        <begin position="64"/>
        <end position="91"/>
    </location>
</feature>
<dbReference type="GO" id="GO:0005874">
    <property type="term" value="C:microtubule"/>
    <property type="evidence" value="ECO:0007669"/>
    <property type="project" value="UniProtKB-KW"/>
</dbReference>
<dbReference type="AlphaFoldDB" id="A0AAD7U4R0"/>
<dbReference type="GO" id="GO:0007154">
    <property type="term" value="P:cell communication"/>
    <property type="evidence" value="ECO:0007669"/>
    <property type="project" value="UniProtKB-ARBA"/>
</dbReference>
<dbReference type="Proteomes" id="UP001215151">
    <property type="component" value="Unassembled WGS sequence"/>
</dbReference>
<evidence type="ECO:0000259" key="13">
    <source>
        <dbReference type="Pfam" id="PF24951"/>
    </source>
</evidence>
<keyword evidence="3 12" id="KW-0853">WD repeat</keyword>
<evidence type="ECO:0000256" key="6">
    <source>
        <dbReference type="ARBA" id="ARBA00022737"/>
    </source>
</evidence>